<dbReference type="EMBL" id="MTYH01000185">
    <property type="protein sequence ID" value="PNP37237.1"/>
    <property type="molecule type" value="Genomic_DNA"/>
</dbReference>
<reference evidence="1 2" key="1">
    <citation type="submission" date="2017-02" db="EMBL/GenBank/DDBJ databases">
        <title>Genomes of Trichoderma spp. with biocontrol activity.</title>
        <authorList>
            <person name="Gardiner D."/>
            <person name="Kazan K."/>
            <person name="Vos C."/>
            <person name="Harvey P."/>
        </authorList>
    </citation>
    <scope>NUCLEOTIDE SEQUENCE [LARGE SCALE GENOMIC DNA]</scope>
    <source>
        <strain evidence="1 2">A5MH</strain>
    </source>
</reference>
<proteinExistence type="predicted"/>
<organism evidence="1 2">
    <name type="scientific">Trichoderma gamsii</name>
    <dbReference type="NCBI Taxonomy" id="398673"/>
    <lineage>
        <taxon>Eukaryota</taxon>
        <taxon>Fungi</taxon>
        <taxon>Dikarya</taxon>
        <taxon>Ascomycota</taxon>
        <taxon>Pezizomycotina</taxon>
        <taxon>Sordariomycetes</taxon>
        <taxon>Hypocreomycetidae</taxon>
        <taxon>Hypocreales</taxon>
        <taxon>Hypocreaceae</taxon>
        <taxon>Trichoderma</taxon>
    </lineage>
</organism>
<dbReference type="AlphaFoldDB" id="A0A2K0SVC6"/>
<evidence type="ECO:0000313" key="1">
    <source>
        <dbReference type="EMBL" id="PNP37237.1"/>
    </source>
</evidence>
<accession>A0A2K0SVC6</accession>
<name>A0A2K0SVC6_9HYPO</name>
<gene>
    <name evidence="1" type="ORF">TGAMA5MH_10866</name>
</gene>
<dbReference type="OrthoDB" id="5243188at2759"/>
<comment type="caution">
    <text evidence="1">The sequence shown here is derived from an EMBL/GenBank/DDBJ whole genome shotgun (WGS) entry which is preliminary data.</text>
</comment>
<sequence length="244" mass="28055">MAEIARESKRHRTKESRIDFGCQFPLSGGLPAELERGFQQLQENSKHMKVPKAGLTNHYRQAHRLLEAYQGKPQVELLCMLALTVGTTSDMIVYNMPKADAEGEVTGFTIANSRVKHKRGGTRVALLALRMLWFLEPGEFVWKKAKGAQEKKMEEATMYSTQYVREATDQYRITNNMLVTMGWLKSRSNEANAKSEMLEIASEEKLRARLRLLRSLMSRPKEFIREVFQSDDPKWVDQCKAIIK</sequence>
<dbReference type="Proteomes" id="UP000236546">
    <property type="component" value="Unassembled WGS sequence"/>
</dbReference>
<protein>
    <submittedName>
        <fullName evidence="1">Uncharacterized protein</fullName>
    </submittedName>
</protein>
<evidence type="ECO:0000313" key="2">
    <source>
        <dbReference type="Proteomes" id="UP000236546"/>
    </source>
</evidence>